<dbReference type="AlphaFoldDB" id="A0A6C0EKA8"/>
<evidence type="ECO:0000313" key="1">
    <source>
        <dbReference type="EMBL" id="QHT29448.1"/>
    </source>
</evidence>
<organism evidence="1">
    <name type="scientific">viral metagenome</name>
    <dbReference type="NCBI Taxonomy" id="1070528"/>
    <lineage>
        <taxon>unclassified sequences</taxon>
        <taxon>metagenomes</taxon>
        <taxon>organismal metagenomes</taxon>
    </lineage>
</organism>
<accession>A0A6C0EKA8</accession>
<dbReference type="EMBL" id="MN738877">
    <property type="protein sequence ID" value="QHT29448.1"/>
    <property type="molecule type" value="Genomic_DNA"/>
</dbReference>
<sequence length="238" mass="27636">METVGRFCREPSPETFALIPQGIRRMFYIWAIFCKVNSVGDAEVAVHVLQSYNKLLLQANITGRLEMCNEAKIEPAQKISAKLKGQLKSHRIQYLINKYKLNPNTVYFYDDNPEVVMEVKKWTGVNTVLLSKPLVPEDLFVLLRKKKFDKDSVSMVLLDFNHTITESNFRKRWLAKSDQNIIKSHFGGRERVTALFEILRMLEQNGVRLGIITFQTSELVRMILDRLDWITILKQDSV</sequence>
<proteinExistence type="predicted"/>
<name>A0A6C0EKA8_9ZZZZ</name>
<reference evidence="1" key="1">
    <citation type="journal article" date="2020" name="Nature">
        <title>Giant virus diversity and host interactions through global metagenomics.</title>
        <authorList>
            <person name="Schulz F."/>
            <person name="Roux S."/>
            <person name="Paez-Espino D."/>
            <person name="Jungbluth S."/>
            <person name="Walsh D.A."/>
            <person name="Denef V.J."/>
            <person name="McMahon K.D."/>
            <person name="Konstantinidis K.T."/>
            <person name="Eloe-Fadrosh E.A."/>
            <person name="Kyrpides N.C."/>
            <person name="Woyke T."/>
        </authorList>
    </citation>
    <scope>NUCLEOTIDE SEQUENCE</scope>
    <source>
        <strain evidence="1">GVMAG-M-3300005589-24</strain>
    </source>
</reference>
<protein>
    <submittedName>
        <fullName evidence="1">Uncharacterized protein</fullName>
    </submittedName>
</protein>